<dbReference type="PANTHER" id="PTHR33121:SF76">
    <property type="entry name" value="SIGNALING PROTEIN"/>
    <property type="match status" value="1"/>
</dbReference>
<gene>
    <name evidence="2" type="ORF">OMP40_04675</name>
</gene>
<dbReference type="GO" id="GO:0071111">
    <property type="term" value="F:cyclic-guanylate-specific phosphodiesterase activity"/>
    <property type="evidence" value="ECO:0007669"/>
    <property type="project" value="InterPro"/>
</dbReference>
<dbReference type="PROSITE" id="PS50883">
    <property type="entry name" value="EAL"/>
    <property type="match status" value="1"/>
</dbReference>
<name>A0A9X4KPF9_9BACL</name>
<dbReference type="Proteomes" id="UP001153404">
    <property type="component" value="Unassembled WGS sequence"/>
</dbReference>
<accession>A0A9X4KPF9</accession>
<sequence>MTATMLLQRLKTIAKVFLPNGRLNAFPPDFTIRRPILSLLRRRLDRGEACFLALYRWESRFDPEHRQHAREEEQRLSAASRRQLALLAREQFGKRELIGMDQYGAQDYVVLVSAPQDPEESFVPVSLFRKLELLRHAFEGGTSALLPEAAERWQLTGTYVPVSSASWASARDAATLFKETFDFALALATGAVTPQVIEARRQLDEILAEGRISVLAQPIMDLRSGDVYGWEILTRGPAASVFHMPDELFRFAGQSKLLSKLEFIVVRHALDEIASRRICEPVFLNVTPVTLAHPLFMAHLEQCLERHPSLSPGQIVLEITERHEIHDLSEMSKILDRFREKGYRFAIDDAGSGYSSLQWIGELMPELIKIDRSVIQFVDRYKVKESLLRAIVTAAGEMSCDVVAEGVEREEEADVLFRLNVSMGQGYYFARPNPLLHAHEREIFQEMKERIQVRRGLVAS</sequence>
<dbReference type="Pfam" id="PF00563">
    <property type="entry name" value="EAL"/>
    <property type="match status" value="1"/>
</dbReference>
<comment type="caution">
    <text evidence="2">The sequence shown here is derived from an EMBL/GenBank/DDBJ whole genome shotgun (WGS) entry which is preliminary data.</text>
</comment>
<dbReference type="InterPro" id="IPR001633">
    <property type="entry name" value="EAL_dom"/>
</dbReference>
<dbReference type="SUPFAM" id="SSF141868">
    <property type="entry name" value="EAL domain-like"/>
    <property type="match status" value="1"/>
</dbReference>
<protein>
    <submittedName>
        <fullName evidence="2">EAL domain-containing protein</fullName>
    </submittedName>
</protein>
<evidence type="ECO:0000313" key="3">
    <source>
        <dbReference type="Proteomes" id="UP001153404"/>
    </source>
</evidence>
<evidence type="ECO:0000259" key="1">
    <source>
        <dbReference type="PROSITE" id="PS50883"/>
    </source>
</evidence>
<dbReference type="AlphaFoldDB" id="A0A9X4KPF9"/>
<dbReference type="PANTHER" id="PTHR33121">
    <property type="entry name" value="CYCLIC DI-GMP PHOSPHODIESTERASE PDEF"/>
    <property type="match status" value="1"/>
</dbReference>
<reference evidence="2" key="1">
    <citation type="submission" date="2022-10" db="EMBL/GenBank/DDBJ databases">
        <title>Comparative genomic analysis of Cohnella hashimotonis sp. nov., isolated from the International Space Station.</title>
        <authorList>
            <person name="Simpson A."/>
            <person name="Venkateswaran K."/>
        </authorList>
    </citation>
    <scope>NUCLEOTIDE SEQUENCE</scope>
    <source>
        <strain evidence="2">DSM 28161</strain>
    </source>
</reference>
<dbReference type="SMART" id="SM00052">
    <property type="entry name" value="EAL"/>
    <property type="match status" value="1"/>
</dbReference>
<dbReference type="InterPro" id="IPR050706">
    <property type="entry name" value="Cyclic-di-GMP_PDE-like"/>
</dbReference>
<dbReference type="InterPro" id="IPR035919">
    <property type="entry name" value="EAL_sf"/>
</dbReference>
<dbReference type="Gene3D" id="3.20.20.450">
    <property type="entry name" value="EAL domain"/>
    <property type="match status" value="1"/>
</dbReference>
<feature type="domain" description="EAL" evidence="1">
    <location>
        <begin position="196"/>
        <end position="446"/>
    </location>
</feature>
<organism evidence="2 3">
    <name type="scientific">Cohnella rhizosphaerae</name>
    <dbReference type="NCBI Taxonomy" id="1457232"/>
    <lineage>
        <taxon>Bacteria</taxon>
        <taxon>Bacillati</taxon>
        <taxon>Bacillota</taxon>
        <taxon>Bacilli</taxon>
        <taxon>Bacillales</taxon>
        <taxon>Paenibacillaceae</taxon>
        <taxon>Cohnella</taxon>
    </lineage>
</organism>
<evidence type="ECO:0000313" key="2">
    <source>
        <dbReference type="EMBL" id="MDG0808761.1"/>
    </source>
</evidence>
<dbReference type="RefSeq" id="WP_277529557.1">
    <property type="nucleotide sequence ID" value="NZ_JAPDIA010000002.1"/>
</dbReference>
<dbReference type="CDD" id="cd01948">
    <property type="entry name" value="EAL"/>
    <property type="match status" value="1"/>
</dbReference>
<keyword evidence="3" id="KW-1185">Reference proteome</keyword>
<proteinExistence type="predicted"/>
<dbReference type="EMBL" id="JAPDIA010000002">
    <property type="protein sequence ID" value="MDG0808761.1"/>
    <property type="molecule type" value="Genomic_DNA"/>
</dbReference>